<dbReference type="OrthoDB" id="2447803at2759"/>
<dbReference type="SUPFAM" id="SSF52047">
    <property type="entry name" value="RNI-like"/>
    <property type="match status" value="1"/>
</dbReference>
<dbReference type="AlphaFoldDB" id="A0A138ZXD8"/>
<organism evidence="1 2">
    <name type="scientific">Gonapodya prolifera (strain JEL478)</name>
    <name type="common">Monoblepharis prolifera</name>
    <dbReference type="NCBI Taxonomy" id="1344416"/>
    <lineage>
        <taxon>Eukaryota</taxon>
        <taxon>Fungi</taxon>
        <taxon>Fungi incertae sedis</taxon>
        <taxon>Chytridiomycota</taxon>
        <taxon>Chytridiomycota incertae sedis</taxon>
        <taxon>Monoblepharidomycetes</taxon>
        <taxon>Monoblepharidales</taxon>
        <taxon>Gonapodyaceae</taxon>
        <taxon>Gonapodya</taxon>
    </lineage>
</organism>
<dbReference type="InterPro" id="IPR032675">
    <property type="entry name" value="LRR_dom_sf"/>
</dbReference>
<evidence type="ECO:0000313" key="1">
    <source>
        <dbReference type="EMBL" id="KXS09158.1"/>
    </source>
</evidence>
<name>A0A138ZXD8_GONPJ</name>
<evidence type="ECO:0008006" key="3">
    <source>
        <dbReference type="Google" id="ProtNLM"/>
    </source>
</evidence>
<reference evidence="1 2" key="1">
    <citation type="journal article" date="2015" name="Genome Biol. Evol.">
        <title>Phylogenomic analyses indicate that early fungi evolved digesting cell walls of algal ancestors of land plants.</title>
        <authorList>
            <person name="Chang Y."/>
            <person name="Wang S."/>
            <person name="Sekimoto S."/>
            <person name="Aerts A.L."/>
            <person name="Choi C."/>
            <person name="Clum A."/>
            <person name="LaButti K.M."/>
            <person name="Lindquist E.A."/>
            <person name="Yee Ngan C."/>
            <person name="Ohm R.A."/>
            <person name="Salamov A.A."/>
            <person name="Grigoriev I.V."/>
            <person name="Spatafora J.W."/>
            <person name="Berbee M.L."/>
        </authorList>
    </citation>
    <scope>NUCLEOTIDE SEQUENCE [LARGE SCALE GENOMIC DNA]</scope>
    <source>
        <strain evidence="1 2">JEL478</strain>
    </source>
</reference>
<evidence type="ECO:0000313" key="2">
    <source>
        <dbReference type="Proteomes" id="UP000070544"/>
    </source>
</evidence>
<keyword evidence="2" id="KW-1185">Reference proteome</keyword>
<gene>
    <name evidence="1" type="ORF">M427DRAFT_64697</name>
</gene>
<sequence>MSMPPSTKRLVAPTRVAIRVGTEPEERDLVPDVCDVLDIISSGVLWWECDVEAPDMFALWLRSVAAGRVKELTLTTWPEQGVVWVNRFLQRCSDLTALDVAEPADGDGMESDLDLPERAPPALRHLMIHHLLKPSEYSKVGSYTGLTRLLLSDIVESDHLEALVSLSSLTHLLLPFSSLTWDDGFSTLLTHLGPTLLALDLSRDTDLEETLTLSWIAGIVSHCPNLEQLALDGWSGTSGPDALASAKVLWMGLPHLRALSILAKPLDITPLEKRALEDAMALAGTGGAAAAVSNSNTDSAPARFYFRAVEPVTVAGWDRRNAHERTYWDTANDWELDVQSIDDE</sequence>
<dbReference type="EMBL" id="KQ965885">
    <property type="protein sequence ID" value="KXS09158.1"/>
    <property type="molecule type" value="Genomic_DNA"/>
</dbReference>
<protein>
    <recommendedName>
        <fullName evidence="3">F-box domain-containing protein</fullName>
    </recommendedName>
</protein>
<dbReference type="Proteomes" id="UP000070544">
    <property type="component" value="Unassembled WGS sequence"/>
</dbReference>
<proteinExistence type="predicted"/>
<accession>A0A138ZXD8</accession>
<dbReference type="Gene3D" id="3.80.10.10">
    <property type="entry name" value="Ribonuclease Inhibitor"/>
    <property type="match status" value="1"/>
</dbReference>